<feature type="transmembrane region" description="Helical" evidence="16">
    <location>
        <begin position="272"/>
        <end position="298"/>
    </location>
</feature>
<keyword evidence="4 16" id="KW-0812">Transmembrane</keyword>
<evidence type="ECO:0000256" key="11">
    <source>
        <dbReference type="ARBA" id="ARBA00038053"/>
    </source>
</evidence>
<evidence type="ECO:0000256" key="10">
    <source>
        <dbReference type="ARBA" id="ARBA00033270"/>
    </source>
</evidence>
<evidence type="ECO:0000313" key="17">
    <source>
        <dbReference type="EMBL" id="MBY5957546.1"/>
    </source>
</evidence>
<proteinExistence type="inferred from homology"/>
<evidence type="ECO:0000256" key="8">
    <source>
        <dbReference type="ARBA" id="ARBA00023136"/>
    </source>
</evidence>
<accession>A0A953HSR0</accession>
<feature type="transmembrane region" description="Helical" evidence="16">
    <location>
        <begin position="171"/>
        <end position="188"/>
    </location>
</feature>
<comment type="subcellular location">
    <subcellularLocation>
        <location evidence="1">Membrane</location>
        <topology evidence="1">Multi-pass membrane protein</topology>
    </subcellularLocation>
</comment>
<protein>
    <recommendedName>
        <fullName evidence="12">Probable peptidoglycan glycosyltransferase FtsW</fullName>
        <ecNumber evidence="14">2.4.99.28</ecNumber>
    </recommendedName>
    <alternativeName>
        <fullName evidence="13">Cell division protein FtsW</fullName>
    </alternativeName>
    <alternativeName>
        <fullName evidence="10">Cell wall polymerase</fullName>
    </alternativeName>
    <alternativeName>
        <fullName evidence="9">Peptidoglycan polymerase</fullName>
    </alternativeName>
</protein>
<keyword evidence="6" id="KW-0573">Peptidoglycan synthesis</keyword>
<dbReference type="GO" id="GO:0009252">
    <property type="term" value="P:peptidoglycan biosynthetic process"/>
    <property type="evidence" value="ECO:0007669"/>
    <property type="project" value="UniProtKB-KW"/>
</dbReference>
<dbReference type="GO" id="GO:0051301">
    <property type="term" value="P:cell division"/>
    <property type="evidence" value="ECO:0007669"/>
    <property type="project" value="InterPro"/>
</dbReference>
<evidence type="ECO:0000256" key="3">
    <source>
        <dbReference type="ARBA" id="ARBA00022679"/>
    </source>
</evidence>
<dbReference type="RefSeq" id="WP_222579065.1">
    <property type="nucleotide sequence ID" value="NZ_JAHVHU010000005.1"/>
</dbReference>
<evidence type="ECO:0000256" key="16">
    <source>
        <dbReference type="SAM" id="Phobius"/>
    </source>
</evidence>
<evidence type="ECO:0000256" key="14">
    <source>
        <dbReference type="ARBA" id="ARBA00044770"/>
    </source>
</evidence>
<dbReference type="Proteomes" id="UP000753961">
    <property type="component" value="Unassembled WGS sequence"/>
</dbReference>
<evidence type="ECO:0000256" key="15">
    <source>
        <dbReference type="ARBA" id="ARBA00049902"/>
    </source>
</evidence>
<evidence type="ECO:0000256" key="4">
    <source>
        <dbReference type="ARBA" id="ARBA00022692"/>
    </source>
</evidence>
<dbReference type="GO" id="GO:0005886">
    <property type="term" value="C:plasma membrane"/>
    <property type="evidence" value="ECO:0007669"/>
    <property type="project" value="TreeGrafter"/>
</dbReference>
<evidence type="ECO:0000256" key="2">
    <source>
        <dbReference type="ARBA" id="ARBA00022676"/>
    </source>
</evidence>
<comment type="caution">
    <text evidence="17">The sequence shown here is derived from an EMBL/GenBank/DDBJ whole genome shotgun (WGS) entry which is preliminary data.</text>
</comment>
<evidence type="ECO:0000256" key="1">
    <source>
        <dbReference type="ARBA" id="ARBA00004141"/>
    </source>
</evidence>
<evidence type="ECO:0000256" key="5">
    <source>
        <dbReference type="ARBA" id="ARBA00022960"/>
    </source>
</evidence>
<sequence length="388" mass="42671">MTFVQTILKNARGDRSIWIVFGLLCLASMLAVYSSAGIMEYRFGGSGAGYHIMKHFLVIMAGCFIVYVVHQIPYQFFSAIAPSFLVLTIGLLILTMFVGDEVNDARRWLSIPLIGLTFQTSDLAKVAIILFLARNISTKQAVIKDFKTAFIPLLLPIVVICMLIAPADLSSAMILFATCLVMLFVGRIKVKYIGLIFLCGIICLALLVLVGQVLPDFTRFDTWMSRINDFVMGEASRDNIQAKIAIAQGGWLGQGPGNSIQRNFIAYPYADFIFAIICEEYGVVGAFGILFLYILLLFRCTKLLTRSRKAFGALLAFGLCMSIVLQALANIAVSVHLVPATGLTLPMVSMGGTSLFFTALQFGIILSVSRQVERDGIHLKEKSDEDHD</sequence>
<comment type="similarity">
    <text evidence="11">Belongs to the SEDS family. FtsW subfamily.</text>
</comment>
<dbReference type="GO" id="GO:0008955">
    <property type="term" value="F:peptidoglycan glycosyltransferase activity"/>
    <property type="evidence" value="ECO:0007669"/>
    <property type="project" value="UniProtKB-EC"/>
</dbReference>
<comment type="catalytic activity">
    <reaction evidence="15">
        <text>[GlcNAc-(1-&gt;4)-Mur2Ac(oyl-L-Ala-gamma-D-Glu-L-Lys-D-Ala-D-Ala)](n)-di-trans,octa-cis-undecaprenyl diphosphate + beta-D-GlcNAc-(1-&gt;4)-Mur2Ac(oyl-L-Ala-gamma-D-Glu-L-Lys-D-Ala-D-Ala)-di-trans,octa-cis-undecaprenyl diphosphate = [GlcNAc-(1-&gt;4)-Mur2Ac(oyl-L-Ala-gamma-D-Glu-L-Lys-D-Ala-D-Ala)](n+1)-di-trans,octa-cis-undecaprenyl diphosphate + di-trans,octa-cis-undecaprenyl diphosphate + H(+)</text>
        <dbReference type="Rhea" id="RHEA:23708"/>
        <dbReference type="Rhea" id="RHEA-COMP:9602"/>
        <dbReference type="Rhea" id="RHEA-COMP:9603"/>
        <dbReference type="ChEBI" id="CHEBI:15378"/>
        <dbReference type="ChEBI" id="CHEBI:58405"/>
        <dbReference type="ChEBI" id="CHEBI:60033"/>
        <dbReference type="ChEBI" id="CHEBI:78435"/>
        <dbReference type="EC" id="2.4.99.28"/>
    </reaction>
</comment>
<evidence type="ECO:0000313" key="18">
    <source>
        <dbReference type="Proteomes" id="UP000753961"/>
    </source>
</evidence>
<evidence type="ECO:0000256" key="7">
    <source>
        <dbReference type="ARBA" id="ARBA00022989"/>
    </source>
</evidence>
<reference evidence="17" key="1">
    <citation type="submission" date="2021-06" db="EMBL/GenBank/DDBJ databases">
        <title>44 bacteria genomes isolated from Dapeng, Shenzhen.</title>
        <authorList>
            <person name="Zheng W."/>
            <person name="Yu S."/>
            <person name="Huang Y."/>
        </authorList>
    </citation>
    <scope>NUCLEOTIDE SEQUENCE</scope>
    <source>
        <strain evidence="17">DP5N28-2</strain>
    </source>
</reference>
<feature type="transmembrane region" description="Helical" evidence="16">
    <location>
        <begin position="195"/>
        <end position="214"/>
    </location>
</feature>
<feature type="transmembrane region" description="Helical" evidence="16">
    <location>
        <begin position="48"/>
        <end position="69"/>
    </location>
</feature>
<name>A0A953HSR0_9BACT</name>
<evidence type="ECO:0000256" key="6">
    <source>
        <dbReference type="ARBA" id="ARBA00022984"/>
    </source>
</evidence>
<organism evidence="17 18">
    <name type="scientific">Membranihabitans marinus</name>
    <dbReference type="NCBI Taxonomy" id="1227546"/>
    <lineage>
        <taxon>Bacteria</taxon>
        <taxon>Pseudomonadati</taxon>
        <taxon>Bacteroidota</taxon>
        <taxon>Saprospiria</taxon>
        <taxon>Saprospirales</taxon>
        <taxon>Saprospiraceae</taxon>
        <taxon>Membranihabitans</taxon>
    </lineage>
</organism>
<keyword evidence="2" id="KW-0328">Glycosyltransferase</keyword>
<dbReference type="PANTHER" id="PTHR30474">
    <property type="entry name" value="CELL CYCLE PROTEIN"/>
    <property type="match status" value="1"/>
</dbReference>
<keyword evidence="3" id="KW-0808">Transferase</keyword>
<dbReference type="InterPro" id="IPR001182">
    <property type="entry name" value="FtsW/RodA"/>
</dbReference>
<dbReference type="Pfam" id="PF01098">
    <property type="entry name" value="FTSW_RODA_SPOVE"/>
    <property type="match status" value="1"/>
</dbReference>
<evidence type="ECO:0000256" key="13">
    <source>
        <dbReference type="ARBA" id="ARBA00041418"/>
    </source>
</evidence>
<feature type="transmembrane region" description="Helical" evidence="16">
    <location>
        <begin position="310"/>
        <end position="333"/>
    </location>
</feature>
<dbReference type="EC" id="2.4.99.28" evidence="14"/>
<dbReference type="GO" id="GO:0015648">
    <property type="term" value="F:lipid-linked peptidoglycan transporter activity"/>
    <property type="evidence" value="ECO:0007669"/>
    <property type="project" value="TreeGrafter"/>
</dbReference>
<feature type="transmembrane region" description="Helical" evidence="16">
    <location>
        <begin position="145"/>
        <end position="165"/>
    </location>
</feature>
<feature type="transmembrane region" description="Helical" evidence="16">
    <location>
        <begin position="111"/>
        <end position="133"/>
    </location>
</feature>
<dbReference type="PANTHER" id="PTHR30474:SF2">
    <property type="entry name" value="PEPTIDOGLYCAN GLYCOSYLTRANSFERASE FTSW-RELATED"/>
    <property type="match status" value="1"/>
</dbReference>
<dbReference type="EMBL" id="JAHVHU010000005">
    <property type="protein sequence ID" value="MBY5957546.1"/>
    <property type="molecule type" value="Genomic_DNA"/>
</dbReference>
<dbReference type="GO" id="GO:0032153">
    <property type="term" value="C:cell division site"/>
    <property type="evidence" value="ECO:0007669"/>
    <property type="project" value="TreeGrafter"/>
</dbReference>
<evidence type="ECO:0000256" key="12">
    <source>
        <dbReference type="ARBA" id="ARBA00041185"/>
    </source>
</evidence>
<gene>
    <name evidence="17" type="ORF">KUV50_05325</name>
</gene>
<keyword evidence="8 16" id="KW-0472">Membrane</keyword>
<keyword evidence="7 16" id="KW-1133">Transmembrane helix</keyword>
<keyword evidence="5" id="KW-0133">Cell shape</keyword>
<dbReference type="GO" id="GO:0008360">
    <property type="term" value="P:regulation of cell shape"/>
    <property type="evidence" value="ECO:0007669"/>
    <property type="project" value="UniProtKB-KW"/>
</dbReference>
<evidence type="ECO:0000256" key="9">
    <source>
        <dbReference type="ARBA" id="ARBA00032370"/>
    </source>
</evidence>
<feature type="transmembrane region" description="Helical" evidence="16">
    <location>
        <begin position="17"/>
        <end position="36"/>
    </location>
</feature>
<dbReference type="AlphaFoldDB" id="A0A953HSR0"/>
<feature type="transmembrane region" description="Helical" evidence="16">
    <location>
        <begin position="76"/>
        <end position="99"/>
    </location>
</feature>
<keyword evidence="18" id="KW-1185">Reference proteome</keyword>
<feature type="transmembrane region" description="Helical" evidence="16">
    <location>
        <begin position="345"/>
        <end position="368"/>
    </location>
</feature>